<evidence type="ECO:0000313" key="2">
    <source>
        <dbReference type="Proteomes" id="UP001164539"/>
    </source>
</evidence>
<comment type="caution">
    <text evidence="1">The sequence shown here is derived from an EMBL/GenBank/DDBJ whole genome shotgun (WGS) entry which is preliminary data.</text>
</comment>
<accession>A0ACC1X9Y0</accession>
<dbReference type="Proteomes" id="UP001164539">
    <property type="component" value="Chromosome 10"/>
</dbReference>
<proteinExistence type="predicted"/>
<gene>
    <name evidence="1" type="ORF">OWV82_018073</name>
</gene>
<sequence>MESPSDEKRTMTEPLLINQSPKGGIKTIPFIIANEAFERLANTGLLPNMILYLTREYNMKTTAATNVLFIWSAASHFLPILGAFVADSYVSRYPIIGFGCITSLLGMVFLWLTTIFPQAKPPVCDQLSNNCESPAASQLLFLYSAFGLMSIGAGGIRASSLAFGADQLDNGDKIKSASVLQRYFSRYYISVSASSMLAITCIVYIQDNLGWKIGFGVPAVMMSLSALSFFLASPFYVKLKANTSLLTGLTQVVVSSYRNRHVNLSSQTTDEIYHRKKGSLLVMPSENLRCLNKACIIKNPEEDLATDGRASNPWSLCTVDQVEDLKALIRIIPLWSTGIMIPLTFSQHSFPVLQASSMDRHITPDFEIPPGSIGIFMIITITLWVGLYDYIIIPLASKIKGKPCHLSLKQRMGIGLLLSSTSMAAWTIVESIRRGIAIEEGISDDPGAAVRMSAMWLIPYQVLSGLAAAFNMIGQNEFYYSELPKNMSSMASTLLGVGTSAANLVASLILNAVDDVTKRGGKERWVSNNINKGHYDYYIWLLAGLSMANFMYFLSCSRTYGPCKGDVSEQDSLRGVLNKARIIRHAEEDLAPDGRASNSLEYSLNSRSSGRLKSSDQGRYIQEPSFCSFSTLSLSQKLATFHKRKEKTQLRLGKIQMGNSSIEKKMITKPLSINQNPKGGLRTMPFIIANEAFERLASVGFYCKK</sequence>
<keyword evidence="2" id="KW-1185">Reference proteome</keyword>
<protein>
    <submittedName>
        <fullName evidence="1">Protein NRT1/ PTR FAMILY 1.2 like</fullName>
    </submittedName>
</protein>
<evidence type="ECO:0000313" key="1">
    <source>
        <dbReference type="EMBL" id="KAJ4708059.1"/>
    </source>
</evidence>
<dbReference type="EMBL" id="CM051403">
    <property type="protein sequence ID" value="KAJ4708059.1"/>
    <property type="molecule type" value="Genomic_DNA"/>
</dbReference>
<reference evidence="1 2" key="1">
    <citation type="journal article" date="2023" name="Science">
        <title>Complex scaffold remodeling in plant triterpene biosynthesis.</title>
        <authorList>
            <person name="De La Pena R."/>
            <person name="Hodgson H."/>
            <person name="Liu J.C."/>
            <person name="Stephenson M.J."/>
            <person name="Martin A.C."/>
            <person name="Owen C."/>
            <person name="Harkess A."/>
            <person name="Leebens-Mack J."/>
            <person name="Jimenez L.E."/>
            <person name="Osbourn A."/>
            <person name="Sattely E.S."/>
        </authorList>
    </citation>
    <scope>NUCLEOTIDE SEQUENCE [LARGE SCALE GENOMIC DNA]</scope>
    <source>
        <strain evidence="2">cv. JPN11</strain>
        <tissue evidence="1">Leaf</tissue>
    </source>
</reference>
<name>A0ACC1X9Y0_MELAZ</name>
<organism evidence="1 2">
    <name type="scientific">Melia azedarach</name>
    <name type="common">Chinaberry tree</name>
    <dbReference type="NCBI Taxonomy" id="155640"/>
    <lineage>
        <taxon>Eukaryota</taxon>
        <taxon>Viridiplantae</taxon>
        <taxon>Streptophyta</taxon>
        <taxon>Embryophyta</taxon>
        <taxon>Tracheophyta</taxon>
        <taxon>Spermatophyta</taxon>
        <taxon>Magnoliopsida</taxon>
        <taxon>eudicotyledons</taxon>
        <taxon>Gunneridae</taxon>
        <taxon>Pentapetalae</taxon>
        <taxon>rosids</taxon>
        <taxon>malvids</taxon>
        <taxon>Sapindales</taxon>
        <taxon>Meliaceae</taxon>
        <taxon>Melia</taxon>
    </lineage>
</organism>